<organism evidence="3 4">
    <name type="scientific">Noviherbaspirillum aridicola</name>
    <dbReference type="NCBI Taxonomy" id="2849687"/>
    <lineage>
        <taxon>Bacteria</taxon>
        <taxon>Pseudomonadati</taxon>
        <taxon>Pseudomonadota</taxon>
        <taxon>Betaproteobacteria</taxon>
        <taxon>Burkholderiales</taxon>
        <taxon>Oxalobacteraceae</taxon>
        <taxon>Noviherbaspirillum</taxon>
    </lineage>
</organism>
<dbReference type="Proteomes" id="UP000887222">
    <property type="component" value="Unassembled WGS sequence"/>
</dbReference>
<proteinExistence type="predicted"/>
<evidence type="ECO:0008006" key="5">
    <source>
        <dbReference type="Google" id="ProtNLM"/>
    </source>
</evidence>
<gene>
    <name evidence="3" type="ORF">NCCP691_19680</name>
</gene>
<dbReference type="Gene3D" id="1.10.287.1490">
    <property type="match status" value="1"/>
</dbReference>
<reference evidence="3 4" key="1">
    <citation type="journal article" date="2022" name="Int. J. Syst. Evol. Microbiol.">
        <title>Noviherbaspirillum aridicola sp. nov., isolated from an arid soil in Pakistan.</title>
        <authorList>
            <person name="Khan I.U."/>
            <person name="Saqib M."/>
            <person name="Amin A."/>
            <person name="Hussain F."/>
            <person name="Li L."/>
            <person name="Liu Y.H."/>
            <person name="Fang B.Z."/>
            <person name="Ahmed I."/>
            <person name="Li W.J."/>
        </authorList>
    </citation>
    <scope>NUCLEOTIDE SEQUENCE [LARGE SCALE GENOMIC DNA]</scope>
    <source>
        <strain evidence="3 4">NCCP-691</strain>
    </source>
</reference>
<evidence type="ECO:0000256" key="1">
    <source>
        <dbReference type="SAM" id="Coils"/>
    </source>
</evidence>
<feature type="region of interest" description="Disordered" evidence="2">
    <location>
        <begin position="1"/>
        <end position="56"/>
    </location>
</feature>
<dbReference type="EMBL" id="BPMK01000008">
    <property type="protein sequence ID" value="GIZ51954.1"/>
    <property type="molecule type" value="Genomic_DNA"/>
</dbReference>
<comment type="caution">
    <text evidence="3">The sequence shown here is derived from an EMBL/GenBank/DDBJ whole genome shotgun (WGS) entry which is preliminary data.</text>
</comment>
<accession>A0ABQ4Q4B3</accession>
<keyword evidence="4" id="KW-1185">Reference proteome</keyword>
<name>A0ABQ4Q4B3_9BURK</name>
<evidence type="ECO:0000256" key="2">
    <source>
        <dbReference type="SAM" id="MobiDB-lite"/>
    </source>
</evidence>
<keyword evidence="1" id="KW-0175">Coiled coil</keyword>
<sequence length="452" mass="49736">MLRTNPTSVHTLQTAARPTGNTRGRHADAGAPPTQAPPGPTLEGRTAQQRAGDGPGRVVAGLRYGHVRLLQRGPDVPEARSPAAHAPKATRELRSGKVRTLPTIPEWEPVLRPDENFAGDVARALRNNDPAPASEPPYKTRLADQAREIRRLSDQNKVLRDVVQNYRPDPAAVLAHATPGYIDQLKASEMQAWSSYKQLRQRHARVIETLQRQKSEAESAVKAGKAKIAILENKLDSANEAYRAHVQECTRKISDLAGEAGKSDALGREIAELAARNKTAETEIGALRSELADAKSAQAEKAALIEKNENLLHENAQLAEEVQALGEEVARLEAFIGQIECSLEEEKAFSAEALAVNKKCEQRIRALTARVQELDETLQGKKSEIEKRDETVKTLERAVQHSVERYGELHRSYAPLPGQIEKLTEANQRLRELNTSLLAQLQAARRQAGNPE</sequence>
<feature type="compositionally biased region" description="Polar residues" evidence="2">
    <location>
        <begin position="1"/>
        <end position="22"/>
    </location>
</feature>
<evidence type="ECO:0000313" key="4">
    <source>
        <dbReference type="Proteomes" id="UP000887222"/>
    </source>
</evidence>
<feature type="coiled-coil region" evidence="1">
    <location>
        <begin position="420"/>
        <end position="447"/>
    </location>
</feature>
<evidence type="ECO:0000313" key="3">
    <source>
        <dbReference type="EMBL" id="GIZ51954.1"/>
    </source>
</evidence>
<feature type="coiled-coil region" evidence="1">
    <location>
        <begin position="196"/>
        <end position="384"/>
    </location>
</feature>
<protein>
    <recommendedName>
        <fullName evidence="5">Plasmid replication DNA-binding protein KfrA</fullName>
    </recommendedName>
</protein>